<dbReference type="EMBL" id="LWQS01000038">
    <property type="protein sequence ID" value="OAN47314.1"/>
    <property type="molecule type" value="Genomic_DNA"/>
</dbReference>
<evidence type="ECO:0000313" key="5">
    <source>
        <dbReference type="EMBL" id="OAN47314.1"/>
    </source>
</evidence>
<accession>A0A178MH36</accession>
<dbReference type="InterPro" id="IPR052379">
    <property type="entry name" value="Type_VII_TA_RNase"/>
</dbReference>
<evidence type="ECO:0000256" key="2">
    <source>
        <dbReference type="ARBA" id="ARBA00022722"/>
    </source>
</evidence>
<proteinExistence type="inferred from homology"/>
<name>A0A178MH36_9CHLR</name>
<evidence type="ECO:0000313" key="6">
    <source>
        <dbReference type="Proteomes" id="UP000078287"/>
    </source>
</evidence>
<dbReference type="GO" id="GO:0016787">
    <property type="term" value="F:hydrolase activity"/>
    <property type="evidence" value="ECO:0007669"/>
    <property type="project" value="UniProtKB-KW"/>
</dbReference>
<dbReference type="NCBIfam" id="NF047751">
    <property type="entry name" value="HepT_toxin"/>
    <property type="match status" value="1"/>
</dbReference>
<comment type="similarity">
    <text evidence="4">Belongs to the HepT RNase toxin family.</text>
</comment>
<evidence type="ECO:0000256" key="1">
    <source>
        <dbReference type="ARBA" id="ARBA00022649"/>
    </source>
</evidence>
<keyword evidence="3" id="KW-0378">Hydrolase</keyword>
<evidence type="ECO:0000256" key="3">
    <source>
        <dbReference type="ARBA" id="ARBA00022801"/>
    </source>
</evidence>
<evidence type="ECO:0008006" key="7">
    <source>
        <dbReference type="Google" id="ProtNLM"/>
    </source>
</evidence>
<dbReference type="STRING" id="1707952.A6A03_00800"/>
<dbReference type="OrthoDB" id="159782at2"/>
<comment type="caution">
    <text evidence="5">The sequence shown here is derived from an EMBL/GenBank/DDBJ whole genome shotgun (WGS) entry which is preliminary data.</text>
</comment>
<sequence>MIRPEVLHKRLEKLDEYLSILYSMQRYSRDEFVANPERYGSAERFLHLAIETLTDMGNHVIAGLQLGTVDWPSDVPRRLREAGYIDEAAEQLWIKMIGFRNILVHEYLGIDRDIVYRVLHDHLDDIARLKQVFGQFL</sequence>
<keyword evidence="2" id="KW-0540">Nuclease</keyword>
<dbReference type="PANTHER" id="PTHR33397">
    <property type="entry name" value="UPF0331 PROTEIN YUTE"/>
    <property type="match status" value="1"/>
</dbReference>
<protein>
    <recommendedName>
        <fullName evidence="7">DUF86 domain-containing protein</fullName>
    </recommendedName>
</protein>
<dbReference type="GO" id="GO:0004540">
    <property type="term" value="F:RNA nuclease activity"/>
    <property type="evidence" value="ECO:0007669"/>
    <property type="project" value="InterPro"/>
</dbReference>
<dbReference type="Pfam" id="PF01934">
    <property type="entry name" value="HepT-like"/>
    <property type="match status" value="1"/>
</dbReference>
<dbReference type="SUPFAM" id="SSF81593">
    <property type="entry name" value="Nucleotidyltransferase substrate binding subunit/domain"/>
    <property type="match status" value="1"/>
</dbReference>
<organism evidence="5 6">
    <name type="scientific">Chloroflexus islandicus</name>
    <dbReference type="NCBI Taxonomy" id="1707952"/>
    <lineage>
        <taxon>Bacteria</taxon>
        <taxon>Bacillati</taxon>
        <taxon>Chloroflexota</taxon>
        <taxon>Chloroflexia</taxon>
        <taxon>Chloroflexales</taxon>
        <taxon>Chloroflexineae</taxon>
        <taxon>Chloroflexaceae</taxon>
        <taxon>Chloroflexus</taxon>
    </lineage>
</organism>
<dbReference type="AlphaFoldDB" id="A0A178MH36"/>
<dbReference type="PANTHER" id="PTHR33397:SF5">
    <property type="entry name" value="RNASE YUTE-RELATED"/>
    <property type="match status" value="1"/>
</dbReference>
<dbReference type="Proteomes" id="UP000078287">
    <property type="component" value="Unassembled WGS sequence"/>
</dbReference>
<dbReference type="GO" id="GO:0110001">
    <property type="term" value="C:toxin-antitoxin complex"/>
    <property type="evidence" value="ECO:0007669"/>
    <property type="project" value="InterPro"/>
</dbReference>
<dbReference type="InterPro" id="IPR037038">
    <property type="entry name" value="HepT-like_sf"/>
</dbReference>
<reference evidence="5 6" key="1">
    <citation type="submission" date="2016-04" db="EMBL/GenBank/DDBJ databases">
        <title>Chloroflexus islandicus sp. nov., a thermophilic filamentous anoxygenic phototrophic bacterium from geyser Strokkur (Iceland).</title>
        <authorList>
            <person name="Gaisin V.A."/>
            <person name="Kalashnikov A.M."/>
            <person name="Sukhacheva M.V."/>
            <person name="Grouzdev D.S."/>
            <person name="Ivanov T.M."/>
            <person name="Kuznetsov B."/>
            <person name="Gorlenko V.M."/>
        </authorList>
    </citation>
    <scope>NUCLEOTIDE SEQUENCE [LARGE SCALE GENOMIC DNA]</scope>
    <source>
        <strain evidence="6">isl-2</strain>
    </source>
</reference>
<keyword evidence="6" id="KW-1185">Reference proteome</keyword>
<dbReference type="Gene3D" id="1.20.120.580">
    <property type="entry name" value="bsu32300-like"/>
    <property type="match status" value="1"/>
</dbReference>
<dbReference type="InterPro" id="IPR008201">
    <property type="entry name" value="HepT-like"/>
</dbReference>
<dbReference type="RefSeq" id="WP_066784340.1">
    <property type="nucleotide sequence ID" value="NZ_LWQS01000038.1"/>
</dbReference>
<keyword evidence="1" id="KW-1277">Toxin-antitoxin system</keyword>
<evidence type="ECO:0000256" key="4">
    <source>
        <dbReference type="ARBA" id="ARBA00024207"/>
    </source>
</evidence>
<gene>
    <name evidence="5" type="ORF">A6A03_00800</name>
</gene>